<feature type="non-terminal residue" evidence="1">
    <location>
        <position position="81"/>
    </location>
</feature>
<dbReference type="Proteomes" id="UP000824469">
    <property type="component" value="Unassembled WGS sequence"/>
</dbReference>
<proteinExistence type="predicted"/>
<reference evidence="1 2" key="1">
    <citation type="journal article" date="2021" name="Nat. Plants">
        <title>The Taxus genome provides insights into paclitaxel biosynthesis.</title>
        <authorList>
            <person name="Xiong X."/>
            <person name="Gou J."/>
            <person name="Liao Q."/>
            <person name="Li Y."/>
            <person name="Zhou Q."/>
            <person name="Bi G."/>
            <person name="Li C."/>
            <person name="Du R."/>
            <person name="Wang X."/>
            <person name="Sun T."/>
            <person name="Guo L."/>
            <person name="Liang H."/>
            <person name="Lu P."/>
            <person name="Wu Y."/>
            <person name="Zhang Z."/>
            <person name="Ro D.K."/>
            <person name="Shang Y."/>
            <person name="Huang S."/>
            <person name="Yan J."/>
        </authorList>
    </citation>
    <scope>NUCLEOTIDE SEQUENCE [LARGE SCALE GENOMIC DNA]</scope>
    <source>
        <strain evidence="1">Ta-2019</strain>
    </source>
</reference>
<gene>
    <name evidence="1" type="ORF">KI387_011265</name>
</gene>
<evidence type="ECO:0000313" key="2">
    <source>
        <dbReference type="Proteomes" id="UP000824469"/>
    </source>
</evidence>
<comment type="caution">
    <text evidence="1">The sequence shown here is derived from an EMBL/GenBank/DDBJ whole genome shotgun (WGS) entry which is preliminary data.</text>
</comment>
<feature type="non-terminal residue" evidence="1">
    <location>
        <position position="1"/>
    </location>
</feature>
<name>A0AA38KLK2_TAXCH</name>
<keyword evidence="2" id="KW-1185">Reference proteome</keyword>
<dbReference type="AlphaFoldDB" id="A0AA38KLK2"/>
<sequence>TIRAEAALTGEEPKKIPLIRREEVLHGKYLDLTHQKEVYQETMDVIRNFQGKIQCLKDKSQKLEHKKSIEVSQKDMDEVRD</sequence>
<evidence type="ECO:0000313" key="1">
    <source>
        <dbReference type="EMBL" id="KAH9306861.1"/>
    </source>
</evidence>
<organism evidence="1 2">
    <name type="scientific">Taxus chinensis</name>
    <name type="common">Chinese yew</name>
    <name type="synonym">Taxus wallichiana var. chinensis</name>
    <dbReference type="NCBI Taxonomy" id="29808"/>
    <lineage>
        <taxon>Eukaryota</taxon>
        <taxon>Viridiplantae</taxon>
        <taxon>Streptophyta</taxon>
        <taxon>Embryophyta</taxon>
        <taxon>Tracheophyta</taxon>
        <taxon>Spermatophyta</taxon>
        <taxon>Pinopsida</taxon>
        <taxon>Pinidae</taxon>
        <taxon>Conifers II</taxon>
        <taxon>Cupressales</taxon>
        <taxon>Taxaceae</taxon>
        <taxon>Taxus</taxon>
    </lineage>
</organism>
<dbReference type="EMBL" id="JAHRHJ020000008">
    <property type="protein sequence ID" value="KAH9306861.1"/>
    <property type="molecule type" value="Genomic_DNA"/>
</dbReference>
<accession>A0AA38KLK2</accession>
<protein>
    <submittedName>
        <fullName evidence="1">Uncharacterized protein</fullName>
    </submittedName>
</protein>